<dbReference type="EMBL" id="JBHRYB010000005">
    <property type="protein sequence ID" value="MFC3679844.1"/>
    <property type="molecule type" value="Genomic_DNA"/>
</dbReference>
<feature type="transmembrane region" description="Helical" evidence="1">
    <location>
        <begin position="6"/>
        <end position="25"/>
    </location>
</feature>
<dbReference type="RefSeq" id="WP_376865634.1">
    <property type="nucleotide sequence ID" value="NZ_JBHRYB010000005.1"/>
</dbReference>
<evidence type="ECO:0000313" key="2">
    <source>
        <dbReference type="EMBL" id="MFC3679844.1"/>
    </source>
</evidence>
<keyword evidence="1" id="KW-0812">Transmembrane</keyword>
<dbReference type="Proteomes" id="UP001595722">
    <property type="component" value="Unassembled WGS sequence"/>
</dbReference>
<protein>
    <submittedName>
        <fullName evidence="2">Uncharacterized protein</fullName>
    </submittedName>
</protein>
<comment type="caution">
    <text evidence="2">The sequence shown here is derived from an EMBL/GenBank/DDBJ whole genome shotgun (WGS) entry which is preliminary data.</text>
</comment>
<organism evidence="2 3">
    <name type="scientific">Bacterioplanoides pacificum</name>
    <dbReference type="NCBI Taxonomy" id="1171596"/>
    <lineage>
        <taxon>Bacteria</taxon>
        <taxon>Pseudomonadati</taxon>
        <taxon>Pseudomonadota</taxon>
        <taxon>Gammaproteobacteria</taxon>
        <taxon>Oceanospirillales</taxon>
        <taxon>Oceanospirillaceae</taxon>
        <taxon>Bacterioplanoides</taxon>
    </lineage>
</organism>
<keyword evidence="3" id="KW-1185">Reference proteome</keyword>
<accession>A0ABV7VQR6</accession>
<evidence type="ECO:0000313" key="3">
    <source>
        <dbReference type="Proteomes" id="UP001595722"/>
    </source>
</evidence>
<keyword evidence="1" id="KW-0472">Membrane</keyword>
<gene>
    <name evidence="2" type="ORF">ACFOMG_06935</name>
</gene>
<sequence>MEGISQYAIFWLMYLVCAAVGYWCWQRLFFWMKPGSDVRRFFYMLGAVLLFTPAPIEPDSMYFAPAMIVYPFTLLTTTAEAAMYAANWFLAGLVVGAIVLALIQMTRFVQNRLQPASDE</sequence>
<keyword evidence="1" id="KW-1133">Transmembrane helix</keyword>
<name>A0ABV7VQR6_9GAMM</name>
<reference evidence="3" key="1">
    <citation type="journal article" date="2019" name="Int. J. Syst. Evol. Microbiol.">
        <title>The Global Catalogue of Microorganisms (GCM) 10K type strain sequencing project: providing services to taxonomists for standard genome sequencing and annotation.</title>
        <authorList>
            <consortium name="The Broad Institute Genomics Platform"/>
            <consortium name="The Broad Institute Genome Sequencing Center for Infectious Disease"/>
            <person name="Wu L."/>
            <person name="Ma J."/>
        </authorList>
    </citation>
    <scope>NUCLEOTIDE SEQUENCE [LARGE SCALE GENOMIC DNA]</scope>
    <source>
        <strain evidence="3">KCTC 42424</strain>
    </source>
</reference>
<feature type="transmembrane region" description="Helical" evidence="1">
    <location>
        <begin position="81"/>
        <end position="103"/>
    </location>
</feature>
<evidence type="ECO:0000256" key="1">
    <source>
        <dbReference type="SAM" id="Phobius"/>
    </source>
</evidence>
<proteinExistence type="predicted"/>